<dbReference type="InterPro" id="IPR032710">
    <property type="entry name" value="NTF2-like_dom_sf"/>
</dbReference>
<protein>
    <recommendedName>
        <fullName evidence="3">SnoaL-like domain-containing protein</fullName>
    </recommendedName>
</protein>
<reference evidence="1 2" key="1">
    <citation type="submission" date="2024-02" db="EMBL/GenBank/DDBJ databases">
        <title>Discinaceae phylogenomics.</title>
        <authorList>
            <person name="Dirks A.C."/>
            <person name="James T.Y."/>
        </authorList>
    </citation>
    <scope>NUCLEOTIDE SEQUENCE [LARGE SCALE GENOMIC DNA]</scope>
    <source>
        <strain evidence="1 2">ACD0624</strain>
    </source>
</reference>
<dbReference type="EMBL" id="JBBBZM010000055">
    <property type="protein sequence ID" value="KAL0636167.1"/>
    <property type="molecule type" value="Genomic_DNA"/>
</dbReference>
<organism evidence="1 2">
    <name type="scientific">Discina gigas</name>
    <dbReference type="NCBI Taxonomy" id="1032678"/>
    <lineage>
        <taxon>Eukaryota</taxon>
        <taxon>Fungi</taxon>
        <taxon>Dikarya</taxon>
        <taxon>Ascomycota</taxon>
        <taxon>Pezizomycotina</taxon>
        <taxon>Pezizomycetes</taxon>
        <taxon>Pezizales</taxon>
        <taxon>Discinaceae</taxon>
        <taxon>Discina</taxon>
    </lineage>
</organism>
<sequence length="152" mass="17252">MSKRRSKLIMTDYQALKSAATTLCADFAAKENTANLLSHFSTDESAVAIEHGLPCLAPFLGREFKGTSGVRQYFELLSDQLSFRDMEFGEYVVDTQQLKVSVKGKARFIWIFTGEAWDETFTYTLDFVKEGDNALKIRRYQVWADTGAGEYM</sequence>
<dbReference type="Proteomes" id="UP001447188">
    <property type="component" value="Unassembled WGS sequence"/>
</dbReference>
<dbReference type="Gene3D" id="3.10.450.50">
    <property type="match status" value="1"/>
</dbReference>
<name>A0ABR3GJR5_9PEZI</name>
<evidence type="ECO:0000313" key="1">
    <source>
        <dbReference type="EMBL" id="KAL0636167.1"/>
    </source>
</evidence>
<dbReference type="SUPFAM" id="SSF54427">
    <property type="entry name" value="NTF2-like"/>
    <property type="match status" value="1"/>
</dbReference>
<keyword evidence="2" id="KW-1185">Reference proteome</keyword>
<gene>
    <name evidence="1" type="ORF">Q9L58_004841</name>
</gene>
<comment type="caution">
    <text evidence="1">The sequence shown here is derived from an EMBL/GenBank/DDBJ whole genome shotgun (WGS) entry which is preliminary data.</text>
</comment>
<evidence type="ECO:0000313" key="2">
    <source>
        <dbReference type="Proteomes" id="UP001447188"/>
    </source>
</evidence>
<evidence type="ECO:0008006" key="3">
    <source>
        <dbReference type="Google" id="ProtNLM"/>
    </source>
</evidence>
<proteinExistence type="predicted"/>
<accession>A0ABR3GJR5</accession>